<organism evidence="1 2">
    <name type="scientific">Ktedonobacter robiniae</name>
    <dbReference type="NCBI Taxonomy" id="2778365"/>
    <lineage>
        <taxon>Bacteria</taxon>
        <taxon>Bacillati</taxon>
        <taxon>Chloroflexota</taxon>
        <taxon>Ktedonobacteria</taxon>
        <taxon>Ktedonobacterales</taxon>
        <taxon>Ktedonobacteraceae</taxon>
        <taxon>Ktedonobacter</taxon>
    </lineage>
</organism>
<reference evidence="1 2" key="1">
    <citation type="journal article" date="2021" name="Int. J. Syst. Evol. Microbiol.">
        <title>Reticulibacter mediterranei gen. nov., sp. nov., within the new family Reticulibacteraceae fam. nov., and Ktedonospora formicarum gen. nov., sp. nov., Ktedonobacter robiniae sp. nov., Dictyobacter formicarum sp. nov. and Dictyobacter arantiisoli sp. nov., belonging to the class Ktedonobacteria.</title>
        <authorList>
            <person name="Yabe S."/>
            <person name="Zheng Y."/>
            <person name="Wang C.M."/>
            <person name="Sakai Y."/>
            <person name="Abe K."/>
            <person name="Yokota A."/>
            <person name="Donadio S."/>
            <person name="Cavaletti L."/>
            <person name="Monciardini P."/>
        </authorList>
    </citation>
    <scope>NUCLEOTIDE SEQUENCE [LARGE SCALE GENOMIC DNA]</scope>
    <source>
        <strain evidence="1 2">SOSP1-30</strain>
    </source>
</reference>
<proteinExistence type="predicted"/>
<comment type="caution">
    <text evidence="1">The sequence shown here is derived from an EMBL/GenBank/DDBJ whole genome shotgun (WGS) entry which is preliminary data.</text>
</comment>
<dbReference type="RefSeq" id="WP_201370643.1">
    <property type="nucleotide sequence ID" value="NZ_BNJG01000001.1"/>
</dbReference>
<evidence type="ECO:0000313" key="1">
    <source>
        <dbReference type="EMBL" id="GHO53868.1"/>
    </source>
</evidence>
<dbReference type="EMBL" id="BNJG01000001">
    <property type="protein sequence ID" value="GHO53868.1"/>
    <property type="molecule type" value="Genomic_DNA"/>
</dbReference>
<protein>
    <recommendedName>
        <fullName evidence="3">DUF885 domain-containing protein</fullName>
    </recommendedName>
</protein>
<evidence type="ECO:0008006" key="3">
    <source>
        <dbReference type="Google" id="ProtNLM"/>
    </source>
</evidence>
<name>A0ABQ3UMF9_9CHLR</name>
<sequence length="397" mass="46416">MIVAWTRDYTCLALRMHKRLEKISFSPFVDGYFGPGEWRAKVEAEEVQEPAVLLEEAQKLAGELAQQDFSAERKHVLKANVRSLETICRLLCGEQIPLRDLVERCLDIRPDYIPDSYFEEARRIHDEVLPGKGTIFDRLRAWHRRRELPWEKRDFLTQIVPTILAELRQRTVERFGLPEGETLDLHFPEDMRFGGGCFCQGNYRSRIELNKNVQPKLYRQFDTLCHECYPGHHTEFVHKDQFLYRQRGFKEAATMCLLTPAIVISEGIAMQAREMLFEPVEGFQWLGEQITSQLGRDMDSNPLEEERIMYAQNMLEGVACNAALMLEDGKPDEEVREYMIRYLRGGADLDALRDPIERIYIFSYHYGNQILCPHLQGPQRLANFRRFLQEPLLPSDL</sequence>
<dbReference type="Proteomes" id="UP000654345">
    <property type="component" value="Unassembled WGS sequence"/>
</dbReference>
<keyword evidence="2" id="KW-1185">Reference proteome</keyword>
<gene>
    <name evidence="1" type="ORF">KSB_23430</name>
</gene>
<evidence type="ECO:0000313" key="2">
    <source>
        <dbReference type="Proteomes" id="UP000654345"/>
    </source>
</evidence>
<accession>A0ABQ3UMF9</accession>